<evidence type="ECO:0000313" key="5">
    <source>
        <dbReference type="Proteomes" id="UP000292372"/>
    </source>
</evidence>
<dbReference type="InterPro" id="IPR016032">
    <property type="entry name" value="Sig_transdc_resp-reg_C-effctor"/>
</dbReference>
<feature type="signal peptide" evidence="3">
    <location>
        <begin position="1"/>
        <end position="23"/>
    </location>
</feature>
<proteinExistence type="predicted"/>
<dbReference type="EMBL" id="SIRS01000004">
    <property type="protein sequence ID" value="TBN15323.1"/>
    <property type="molecule type" value="Genomic_DNA"/>
</dbReference>
<keyword evidence="2" id="KW-1133">Transmembrane helix</keyword>
<dbReference type="InterPro" id="IPR011990">
    <property type="entry name" value="TPR-like_helical_dom_sf"/>
</dbReference>
<evidence type="ECO:0000256" key="1">
    <source>
        <dbReference type="SAM" id="Coils"/>
    </source>
</evidence>
<accession>A0A4Q9FNJ9</accession>
<keyword evidence="1" id="KW-0175">Coiled coil</keyword>
<comment type="caution">
    <text evidence="4">The sequence shown here is derived from an EMBL/GenBank/DDBJ whole genome shotgun (WGS) entry which is preliminary data.</text>
</comment>
<protein>
    <submittedName>
        <fullName evidence="4">Uncharacterized protein</fullName>
    </submittedName>
</protein>
<dbReference type="GO" id="GO:0003677">
    <property type="term" value="F:DNA binding"/>
    <property type="evidence" value="ECO:0007669"/>
    <property type="project" value="InterPro"/>
</dbReference>
<dbReference type="OrthoDB" id="1454352at2"/>
<dbReference type="SUPFAM" id="SSF48452">
    <property type="entry name" value="TPR-like"/>
    <property type="match status" value="1"/>
</dbReference>
<keyword evidence="5" id="KW-1185">Reference proteome</keyword>
<keyword evidence="2" id="KW-0812">Transmembrane</keyword>
<feature type="transmembrane region" description="Helical" evidence="2">
    <location>
        <begin position="339"/>
        <end position="359"/>
    </location>
</feature>
<dbReference type="Proteomes" id="UP000292372">
    <property type="component" value="Unassembled WGS sequence"/>
</dbReference>
<feature type="chain" id="PRO_5020360148" evidence="3">
    <location>
        <begin position="24"/>
        <end position="534"/>
    </location>
</feature>
<dbReference type="RefSeq" id="WP_130936810.1">
    <property type="nucleotide sequence ID" value="NZ_BMEE01000004.1"/>
</dbReference>
<evidence type="ECO:0000256" key="3">
    <source>
        <dbReference type="SAM" id="SignalP"/>
    </source>
</evidence>
<dbReference type="Gene3D" id="1.25.40.10">
    <property type="entry name" value="Tetratricopeptide repeat domain"/>
    <property type="match status" value="1"/>
</dbReference>
<dbReference type="InterPro" id="IPR036388">
    <property type="entry name" value="WH-like_DNA-bd_sf"/>
</dbReference>
<dbReference type="SUPFAM" id="SSF46894">
    <property type="entry name" value="C-terminal effector domain of the bipartite response regulators"/>
    <property type="match status" value="1"/>
</dbReference>
<organism evidence="4 5">
    <name type="scientific">Hyunsoonleella pacifica</name>
    <dbReference type="NCBI Taxonomy" id="1080224"/>
    <lineage>
        <taxon>Bacteria</taxon>
        <taxon>Pseudomonadati</taxon>
        <taxon>Bacteroidota</taxon>
        <taxon>Flavobacteriia</taxon>
        <taxon>Flavobacteriales</taxon>
        <taxon>Flavobacteriaceae</taxon>
    </lineage>
</organism>
<reference evidence="4 5" key="1">
    <citation type="journal article" date="2015" name="Int. J. Syst. Evol. Microbiol.">
        <title>Hyunsoonleella pacifica sp. nov., isolated from seawater of South Pacific Gyre.</title>
        <authorList>
            <person name="Gao X."/>
            <person name="Zhang Z."/>
            <person name="Dai X."/>
            <person name="Zhang X.H."/>
        </authorList>
    </citation>
    <scope>NUCLEOTIDE SEQUENCE [LARGE SCALE GENOMIC DNA]</scope>
    <source>
        <strain evidence="4 5">SW033</strain>
    </source>
</reference>
<dbReference type="Gene3D" id="1.10.10.10">
    <property type="entry name" value="Winged helix-like DNA-binding domain superfamily/Winged helix DNA-binding domain"/>
    <property type="match status" value="1"/>
</dbReference>
<dbReference type="AlphaFoldDB" id="A0A4Q9FNJ9"/>
<keyword evidence="2" id="KW-0472">Membrane</keyword>
<keyword evidence="3" id="KW-0732">Signal</keyword>
<gene>
    <name evidence="4" type="ORF">EYD46_09270</name>
</gene>
<sequence length="534" mass="62252">MNKVYNKIVINLLFLFISQLSIAQERSHYVDYIFEAGDNLQISQNAQVFLDSIPRPLEDYIDGYIADYYIIQGLIHGYDNNSIKAIQSFNKALSYAEKDNDYFNAGYAYIQLFRELYDPSVDNSLALSYLGKAKTCFETCDNTIWLYEVGLLKAQMAFLDGQFVEATNMILPNLDKYKQVLEEDAYIYMDATAQLSLGYIEVDSIDKARKYFKEFKTTSEIPSAPTSNYKSFEATINTSLADYFLDEQQLDSCKFYLLQARKELAHLDQSYVIKYYNTCVDLHRIIKDYDMADVYLDSLRNYEDEMLQTQLIATTDISRSMRLSEDELNTERTKRKRNVVLVLVLLMVLILSSLIYFVFYKKQKKKLHKVSNEVDNLSFIRSNNEQLALKMHGLEEYLKHLKNEIKDIATENSLEDQKTRIKNLYTDIRVNSSAIIDKGEGHFDLVNDLNSKFFSEVKKLHPELNKTEIIICYYVYVGFTNKEISVFLNSSIRSVESRRYRIVKKIGFNREKFTLIEYLCSTFSEKTNTGNYSV</sequence>
<name>A0A4Q9FNJ9_9FLAO</name>
<evidence type="ECO:0000256" key="2">
    <source>
        <dbReference type="SAM" id="Phobius"/>
    </source>
</evidence>
<dbReference type="GO" id="GO:0006355">
    <property type="term" value="P:regulation of DNA-templated transcription"/>
    <property type="evidence" value="ECO:0007669"/>
    <property type="project" value="InterPro"/>
</dbReference>
<evidence type="ECO:0000313" key="4">
    <source>
        <dbReference type="EMBL" id="TBN15323.1"/>
    </source>
</evidence>
<feature type="coiled-coil region" evidence="1">
    <location>
        <begin position="384"/>
        <end position="411"/>
    </location>
</feature>